<dbReference type="InterPro" id="IPR029062">
    <property type="entry name" value="Class_I_gatase-like"/>
</dbReference>
<dbReference type="AlphaFoldDB" id="A0A918LNX6"/>
<organism evidence="2 3">
    <name type="scientific">Streptomyces purpureus</name>
    <dbReference type="NCBI Taxonomy" id="1951"/>
    <lineage>
        <taxon>Bacteria</taxon>
        <taxon>Bacillati</taxon>
        <taxon>Actinomycetota</taxon>
        <taxon>Actinomycetes</taxon>
        <taxon>Kitasatosporales</taxon>
        <taxon>Streptomycetaceae</taxon>
        <taxon>Streptomyces</taxon>
    </lineage>
</organism>
<evidence type="ECO:0000259" key="1">
    <source>
        <dbReference type="Pfam" id="PF01965"/>
    </source>
</evidence>
<dbReference type="PANTHER" id="PTHR43130:SF2">
    <property type="entry name" value="DJ-1_PFPI DOMAIN-CONTAINING PROTEIN"/>
    <property type="match status" value="1"/>
</dbReference>
<accession>A0A918LNX6</accession>
<evidence type="ECO:0000313" key="2">
    <source>
        <dbReference type="EMBL" id="GGT29665.1"/>
    </source>
</evidence>
<dbReference type="PANTHER" id="PTHR43130">
    <property type="entry name" value="ARAC-FAMILY TRANSCRIPTIONAL REGULATOR"/>
    <property type="match status" value="1"/>
</dbReference>
<dbReference type="InterPro" id="IPR052158">
    <property type="entry name" value="INH-QAR"/>
</dbReference>
<dbReference type="EMBL" id="BMQQ01000007">
    <property type="protein sequence ID" value="GGT29665.1"/>
    <property type="molecule type" value="Genomic_DNA"/>
</dbReference>
<gene>
    <name evidence="2" type="ORF">GCM10014713_24020</name>
</gene>
<dbReference type="InterPro" id="IPR006311">
    <property type="entry name" value="TAT_signal"/>
</dbReference>
<dbReference type="InterPro" id="IPR002818">
    <property type="entry name" value="DJ-1/PfpI"/>
</dbReference>
<sequence>MKARPTPREAAEVRGADVLGGGRVMVGIDRRSALISAAGAGAAAWGVAAGTAAAAPPVRSARQPLRVHIVAFDGAEELDVFGPLEVFGAAASMGLPVRPLLVTSGGPGRVTASFGTDIAVPGAWDPRAADVIVVPGGGFRNRQAPGVWAEIAKGVLTRELRRAERPSLTLLGVCTGVIVLHAAGVVGDRPCTTHHRAQQYLKDQGADVRTVRVVDDGNLVCAGGVSSGVDGSLWLLERELGSQAATAVEALMEYERRGTVLRTAAAPVAGQRRG</sequence>
<feature type="domain" description="DJ-1/PfpI" evidence="1">
    <location>
        <begin position="66"/>
        <end position="229"/>
    </location>
</feature>
<dbReference type="CDD" id="cd03139">
    <property type="entry name" value="GATase1_PfpI_2"/>
    <property type="match status" value="1"/>
</dbReference>
<dbReference type="PROSITE" id="PS51318">
    <property type="entry name" value="TAT"/>
    <property type="match status" value="1"/>
</dbReference>
<reference evidence="2" key="2">
    <citation type="submission" date="2020-09" db="EMBL/GenBank/DDBJ databases">
        <authorList>
            <person name="Sun Q."/>
            <person name="Ohkuma M."/>
        </authorList>
    </citation>
    <scope>NUCLEOTIDE SEQUENCE</scope>
    <source>
        <strain evidence="2">JCM 3172</strain>
    </source>
</reference>
<dbReference type="SUPFAM" id="SSF52317">
    <property type="entry name" value="Class I glutamine amidotransferase-like"/>
    <property type="match status" value="1"/>
</dbReference>
<evidence type="ECO:0000313" key="3">
    <source>
        <dbReference type="Proteomes" id="UP000619486"/>
    </source>
</evidence>
<dbReference type="Proteomes" id="UP000619486">
    <property type="component" value="Unassembled WGS sequence"/>
</dbReference>
<reference evidence="2" key="1">
    <citation type="journal article" date="2014" name="Int. J. Syst. Evol. Microbiol.">
        <title>Complete genome sequence of Corynebacterium casei LMG S-19264T (=DSM 44701T), isolated from a smear-ripened cheese.</title>
        <authorList>
            <consortium name="US DOE Joint Genome Institute (JGI-PGF)"/>
            <person name="Walter F."/>
            <person name="Albersmeier A."/>
            <person name="Kalinowski J."/>
            <person name="Ruckert C."/>
        </authorList>
    </citation>
    <scope>NUCLEOTIDE SEQUENCE</scope>
    <source>
        <strain evidence="2">JCM 3172</strain>
    </source>
</reference>
<dbReference type="Pfam" id="PF01965">
    <property type="entry name" value="DJ-1_PfpI"/>
    <property type="match status" value="1"/>
</dbReference>
<protein>
    <recommendedName>
        <fullName evidence="1">DJ-1/PfpI domain-containing protein</fullName>
    </recommendedName>
</protein>
<proteinExistence type="predicted"/>
<dbReference type="Gene3D" id="3.40.50.880">
    <property type="match status" value="1"/>
</dbReference>
<dbReference type="GO" id="GO:0006355">
    <property type="term" value="P:regulation of DNA-templated transcription"/>
    <property type="evidence" value="ECO:0007669"/>
    <property type="project" value="TreeGrafter"/>
</dbReference>
<name>A0A918LNX6_9ACTN</name>
<keyword evidence="3" id="KW-1185">Reference proteome</keyword>
<comment type="caution">
    <text evidence="2">The sequence shown here is derived from an EMBL/GenBank/DDBJ whole genome shotgun (WGS) entry which is preliminary data.</text>
</comment>